<dbReference type="AlphaFoldDB" id="A0A2S0NAE4"/>
<dbReference type="EMBL" id="CP027668">
    <property type="protein sequence ID" value="AVO44901.1"/>
    <property type="molecule type" value="Genomic_DNA"/>
</dbReference>
<feature type="compositionally biased region" description="Polar residues" evidence="1">
    <location>
        <begin position="139"/>
        <end position="158"/>
    </location>
</feature>
<evidence type="ECO:0000256" key="1">
    <source>
        <dbReference type="SAM" id="MobiDB-lite"/>
    </source>
</evidence>
<dbReference type="OrthoDB" id="9815514at2"/>
<dbReference type="Proteomes" id="UP000237889">
    <property type="component" value="Chromosome"/>
</dbReference>
<organism evidence="2 3">
    <name type="scientific">Phreatobacter cathodiphilus</name>
    <dbReference type="NCBI Taxonomy" id="1868589"/>
    <lineage>
        <taxon>Bacteria</taxon>
        <taxon>Pseudomonadati</taxon>
        <taxon>Pseudomonadota</taxon>
        <taxon>Alphaproteobacteria</taxon>
        <taxon>Hyphomicrobiales</taxon>
        <taxon>Phreatobacteraceae</taxon>
        <taxon>Phreatobacter</taxon>
    </lineage>
</organism>
<dbReference type="Pfam" id="PF08904">
    <property type="entry name" value="EipB_like"/>
    <property type="match status" value="1"/>
</dbReference>
<accession>A0A2S0NAE4</accession>
<evidence type="ECO:0000313" key="2">
    <source>
        <dbReference type="EMBL" id="AVO44901.1"/>
    </source>
</evidence>
<evidence type="ECO:0000313" key="3">
    <source>
        <dbReference type="Proteomes" id="UP000237889"/>
    </source>
</evidence>
<reference evidence="2 3" key="1">
    <citation type="submission" date="2018-03" db="EMBL/GenBank/DDBJ databases">
        <title>Genome sequencing of Phreatobacter sp.</title>
        <authorList>
            <person name="Kim S.-J."/>
            <person name="Heo J."/>
            <person name="Kwon S.-W."/>
        </authorList>
    </citation>
    <scope>NUCLEOTIDE SEQUENCE [LARGE SCALE GENOMIC DNA]</scope>
    <source>
        <strain evidence="2 3">S-12</strain>
    </source>
</reference>
<dbReference type="KEGG" id="phr:C6569_07395"/>
<keyword evidence="3" id="KW-1185">Reference proteome</keyword>
<sequence>MPRCRPHAASLCCDAEGRRAADSAGSPPGARPMTAVRTALSAALAGLLFTGAGGLSVRAEGAAAVLAPHRAVYDLSLDTRREARGLDQARGRILFDTVGNRCEGFTTSFRQVVELSMNGSRLVMDVRTAHFEEGDGSSFRFTSRSSHNGAAQTETDGTATRGPDAVNVAVRRPRELTRQIDRAAIFPTEHLIRLVEAAREGRNVLEVKVYDGAETGEKLYNATAIIGRRIAPGAGEVEEAARDPRLAALARWPVTISYFEDGRDSPTPVYSIAFELYENGVSRQLVIHYGEFSLRGDLKSVEWQPETACARP</sequence>
<feature type="region of interest" description="Disordered" evidence="1">
    <location>
        <begin position="137"/>
        <end position="165"/>
    </location>
</feature>
<name>A0A2S0NAE4_9HYPH</name>
<protein>
    <submittedName>
        <fullName evidence="2">DUF1849 domain-containing protein</fullName>
    </submittedName>
</protein>
<proteinExistence type="predicted"/>
<gene>
    <name evidence="2" type="ORF">C6569_07395</name>
</gene>
<dbReference type="InterPro" id="IPR015000">
    <property type="entry name" value="EipB-like"/>
</dbReference>